<dbReference type="GO" id="GO:0043190">
    <property type="term" value="C:ATP-binding cassette (ABC) transporter complex"/>
    <property type="evidence" value="ECO:0007669"/>
    <property type="project" value="InterPro"/>
</dbReference>
<dbReference type="Gene3D" id="3.40.190.10">
    <property type="entry name" value="Periplasmic binding protein-like II"/>
    <property type="match status" value="1"/>
</dbReference>
<evidence type="ECO:0000256" key="1">
    <source>
        <dbReference type="ARBA" id="ARBA00004418"/>
    </source>
</evidence>
<gene>
    <name evidence="6" type="ORF">SAMN02745126_03830</name>
</gene>
<proteinExistence type="inferred from homology"/>
<dbReference type="CDD" id="cd08502">
    <property type="entry name" value="PBP2_NikA_DppA_OppA_like_16"/>
    <property type="match status" value="1"/>
</dbReference>
<dbReference type="InterPro" id="IPR030678">
    <property type="entry name" value="Peptide/Ni-bd"/>
</dbReference>
<dbReference type="InterPro" id="IPR000914">
    <property type="entry name" value="SBP_5_dom"/>
</dbReference>
<evidence type="ECO:0000256" key="3">
    <source>
        <dbReference type="ARBA" id="ARBA00022729"/>
    </source>
</evidence>
<organism evidence="6 7">
    <name type="scientific">Enhydrobacter aerosaccus</name>
    <dbReference type="NCBI Taxonomy" id="225324"/>
    <lineage>
        <taxon>Bacteria</taxon>
        <taxon>Pseudomonadati</taxon>
        <taxon>Pseudomonadota</taxon>
        <taxon>Alphaproteobacteria</taxon>
        <taxon>Hyphomicrobiales</taxon>
        <taxon>Enhydrobacter</taxon>
    </lineage>
</organism>
<dbReference type="OrthoDB" id="7232729at2"/>
<dbReference type="EMBL" id="FUWJ01000005">
    <property type="protein sequence ID" value="SKA15707.1"/>
    <property type="molecule type" value="Genomic_DNA"/>
</dbReference>
<dbReference type="RefSeq" id="WP_085935516.1">
    <property type="nucleotide sequence ID" value="NZ_FUWJ01000005.1"/>
</dbReference>
<evidence type="ECO:0000313" key="6">
    <source>
        <dbReference type="EMBL" id="SKA15707.1"/>
    </source>
</evidence>
<dbReference type="GO" id="GO:1904680">
    <property type="term" value="F:peptide transmembrane transporter activity"/>
    <property type="evidence" value="ECO:0007669"/>
    <property type="project" value="TreeGrafter"/>
</dbReference>
<dbReference type="InterPro" id="IPR039424">
    <property type="entry name" value="SBP_5"/>
</dbReference>
<dbReference type="PROSITE" id="PS51257">
    <property type="entry name" value="PROKAR_LIPOPROTEIN"/>
    <property type="match status" value="1"/>
</dbReference>
<dbReference type="GO" id="GO:0030288">
    <property type="term" value="C:outer membrane-bounded periplasmic space"/>
    <property type="evidence" value="ECO:0007669"/>
    <property type="project" value="UniProtKB-ARBA"/>
</dbReference>
<reference evidence="7" key="1">
    <citation type="submission" date="2017-02" db="EMBL/GenBank/DDBJ databases">
        <authorList>
            <person name="Varghese N."/>
            <person name="Submissions S."/>
        </authorList>
    </citation>
    <scope>NUCLEOTIDE SEQUENCE [LARGE SCALE GENOMIC DNA]</scope>
    <source>
        <strain evidence="7">ATCC 27094</strain>
    </source>
</reference>
<evidence type="ECO:0000259" key="5">
    <source>
        <dbReference type="Pfam" id="PF00496"/>
    </source>
</evidence>
<dbReference type="SUPFAM" id="SSF53850">
    <property type="entry name" value="Periplasmic binding protein-like II"/>
    <property type="match status" value="1"/>
</dbReference>
<comment type="subcellular location">
    <subcellularLocation>
        <location evidence="1">Periplasm</location>
    </subcellularLocation>
</comment>
<dbReference type="PANTHER" id="PTHR30290:SF38">
    <property type="entry name" value="D,D-DIPEPTIDE-BINDING PERIPLASMIC PROTEIN DDPA-RELATED"/>
    <property type="match status" value="1"/>
</dbReference>
<dbReference type="PIRSF" id="PIRSF002741">
    <property type="entry name" value="MppA"/>
    <property type="match status" value="1"/>
</dbReference>
<evidence type="ECO:0000256" key="4">
    <source>
        <dbReference type="SAM" id="SignalP"/>
    </source>
</evidence>
<evidence type="ECO:0000313" key="7">
    <source>
        <dbReference type="Proteomes" id="UP000190092"/>
    </source>
</evidence>
<dbReference type="AlphaFoldDB" id="A0A1T4RII4"/>
<evidence type="ECO:0000256" key="2">
    <source>
        <dbReference type="ARBA" id="ARBA00005695"/>
    </source>
</evidence>
<accession>A0A1T4RII4</accession>
<dbReference type="Proteomes" id="UP000190092">
    <property type="component" value="Unassembled WGS sequence"/>
</dbReference>
<feature type="chain" id="PRO_5013386829" evidence="4">
    <location>
        <begin position="23"/>
        <end position="521"/>
    </location>
</feature>
<sequence>MRLRSIAAALVAALLAACPTLAQTKTVRAVMHSDIKILDPIWTTANIVRNHGYMVWDTLFAMDEKLQVQPQMVDHWELSPDRLIYTFTLRDGLKWHDGLPVTSEDCIASLRRWGAKDFTGQKLLSFVSALEAVNDKTFRMVLTEPYGLVLDSLAKPGASVPFMMPKRIADTDPGTQITEIVGSGPFIFKKDEWKPGEKIVYVRNPDYKPRAEPPSGLAGGKVVKVDRVEWLAIPDHMTAVNALLAGEIDYIEAPPHDLLPLLKADRSVTVKVYNTIGAQYDFRWNWLQPPFDNPKIRRAALYAFTSKEFLEGVVGDPAYYRVCKAMFVCGTPLESTAGTEGLLDANFARSKELLKEAGYDGTPVVLLHTTDINVLTNAGPIAKSLLERGGFKVEMVPLDFQSIVSRRLRKGPPSEGGWSGFMTAWLSIDMMNPLTNTMVNASCDKAAFGWPCDQKVEQLRDAFARAPDLDSRRKIAADLQARALEVGTHVPLGQYTLPTATRGLTDIVTAPIPVFWNIDKP</sequence>
<comment type="similarity">
    <text evidence="2">Belongs to the bacterial solute-binding protein 5 family.</text>
</comment>
<dbReference type="PANTHER" id="PTHR30290">
    <property type="entry name" value="PERIPLASMIC BINDING COMPONENT OF ABC TRANSPORTER"/>
    <property type="match status" value="1"/>
</dbReference>
<dbReference type="GO" id="GO:0015833">
    <property type="term" value="P:peptide transport"/>
    <property type="evidence" value="ECO:0007669"/>
    <property type="project" value="TreeGrafter"/>
</dbReference>
<dbReference type="Gene3D" id="3.10.105.10">
    <property type="entry name" value="Dipeptide-binding Protein, Domain 3"/>
    <property type="match status" value="1"/>
</dbReference>
<protein>
    <submittedName>
        <fullName evidence="6">Peptide/nickel transport system substrate-binding protein</fullName>
    </submittedName>
</protein>
<feature type="signal peptide" evidence="4">
    <location>
        <begin position="1"/>
        <end position="22"/>
    </location>
</feature>
<name>A0A1T4RII4_9HYPH</name>
<dbReference type="STRING" id="225324.SAMN02745126_03830"/>
<dbReference type="Pfam" id="PF00496">
    <property type="entry name" value="SBP_bac_5"/>
    <property type="match status" value="1"/>
</dbReference>
<keyword evidence="3 4" id="KW-0732">Signal</keyword>
<keyword evidence="7" id="KW-1185">Reference proteome</keyword>
<feature type="domain" description="Solute-binding protein family 5" evidence="5">
    <location>
        <begin position="67"/>
        <end position="433"/>
    </location>
</feature>